<feature type="compositionally biased region" description="Basic and acidic residues" evidence="1">
    <location>
        <begin position="286"/>
        <end position="295"/>
    </location>
</feature>
<name>A0AAV3PG18_LITER</name>
<evidence type="ECO:0000256" key="1">
    <source>
        <dbReference type="SAM" id="MobiDB-lite"/>
    </source>
</evidence>
<comment type="caution">
    <text evidence="2">The sequence shown here is derived from an EMBL/GenBank/DDBJ whole genome shotgun (WGS) entry which is preliminary data.</text>
</comment>
<feature type="region of interest" description="Disordered" evidence="1">
    <location>
        <begin position="278"/>
        <end position="325"/>
    </location>
</feature>
<gene>
    <name evidence="2" type="ORF">LIER_09237</name>
</gene>
<dbReference type="PANTHER" id="PTHR35497:SF1">
    <property type="entry name" value="ACYL-UDP-N-ACETYLGLUCOSAMINE O-ACYLTRANSFERASE"/>
    <property type="match status" value="1"/>
</dbReference>
<dbReference type="SUPFAM" id="SSF57667">
    <property type="entry name" value="beta-beta-alpha zinc fingers"/>
    <property type="match status" value="1"/>
</dbReference>
<evidence type="ECO:0000313" key="2">
    <source>
        <dbReference type="EMBL" id="GAA0150255.1"/>
    </source>
</evidence>
<dbReference type="GO" id="GO:0016746">
    <property type="term" value="F:acyltransferase activity"/>
    <property type="evidence" value="ECO:0007669"/>
    <property type="project" value="UniProtKB-KW"/>
</dbReference>
<keyword evidence="2" id="KW-0808">Transferase</keyword>
<sequence>MTGRKELGLPKLGVRNLKDQLVKTTLRNVRSQGHTYIELREDGKRLVFFCTLCMAPCYSDSILYHHLNGNLHRKMYAAAKATLLKTNPFPFNDGVNFFHDSTEHGGQCNVSKPDGLMSLASEAEDADREDLAIVCYDEKATSSSSEHTSFQQDVNKIDTCSIVATESDRAEDGQISKSDGGNSVVVVPSVLLKDEASDLAVTHTGFGQITARLHEKDGCPNEISRIWCEWIGKEDLVDSSIASMQEHEFAVVTFSYNYSFGRKGFLDDLKLLFLPSPRSGSEETVDAERKKRESFSDPEDVSKSANNECDSSEEESQVSTNLNSRSLIDGTDDQLISSRISSSKRMRKELRHLKSVAAERSCYICQLKMFPGKDVAALLNRNTGRMACSSRNFTGAFHVFHVSCLIHWILLCELEIYSKKPVAPAVKRKSRRKTGAKNKVVRKTNEIKITGNQAHSLFCPECQGTGMKLLDEKELERPTVPLSEIFRFKIKVSDGYRAWMESPEVVPNSSTGLYFPPQTDHVPEDFVSSLKLICFYRADDTGDEVGEALDFSV</sequence>
<dbReference type="Proteomes" id="UP001454036">
    <property type="component" value="Unassembled WGS sequence"/>
</dbReference>
<keyword evidence="2" id="KW-0012">Acyltransferase</keyword>
<protein>
    <submittedName>
        <fullName evidence="2">Acyltransferase</fullName>
    </submittedName>
</protein>
<proteinExistence type="predicted"/>
<accession>A0AAV3PG18</accession>
<organism evidence="2 3">
    <name type="scientific">Lithospermum erythrorhizon</name>
    <name type="common">Purple gromwell</name>
    <name type="synonym">Lithospermum officinale var. erythrorhizon</name>
    <dbReference type="NCBI Taxonomy" id="34254"/>
    <lineage>
        <taxon>Eukaryota</taxon>
        <taxon>Viridiplantae</taxon>
        <taxon>Streptophyta</taxon>
        <taxon>Embryophyta</taxon>
        <taxon>Tracheophyta</taxon>
        <taxon>Spermatophyta</taxon>
        <taxon>Magnoliopsida</taxon>
        <taxon>eudicotyledons</taxon>
        <taxon>Gunneridae</taxon>
        <taxon>Pentapetalae</taxon>
        <taxon>asterids</taxon>
        <taxon>lamiids</taxon>
        <taxon>Boraginales</taxon>
        <taxon>Boraginaceae</taxon>
        <taxon>Boraginoideae</taxon>
        <taxon>Lithospermeae</taxon>
        <taxon>Lithospermum</taxon>
    </lineage>
</organism>
<dbReference type="EMBL" id="BAABME010001553">
    <property type="protein sequence ID" value="GAA0150255.1"/>
    <property type="molecule type" value="Genomic_DNA"/>
</dbReference>
<dbReference type="InterPro" id="IPR036236">
    <property type="entry name" value="Znf_C2H2_sf"/>
</dbReference>
<keyword evidence="3" id="KW-1185">Reference proteome</keyword>
<dbReference type="PANTHER" id="PTHR35497">
    <property type="entry name" value="ACYL-UDP-N-ACETYLGLUCOSAMINE O-ACYLTRANSFERASE"/>
    <property type="match status" value="1"/>
</dbReference>
<reference evidence="2 3" key="1">
    <citation type="submission" date="2024-01" db="EMBL/GenBank/DDBJ databases">
        <title>The complete chloroplast genome sequence of Lithospermum erythrorhizon: insights into the phylogenetic relationship among Boraginaceae species and the maternal lineages of purple gromwells.</title>
        <authorList>
            <person name="Okada T."/>
            <person name="Watanabe K."/>
        </authorList>
    </citation>
    <scope>NUCLEOTIDE SEQUENCE [LARGE SCALE GENOMIC DNA]</scope>
</reference>
<evidence type="ECO:0000313" key="3">
    <source>
        <dbReference type="Proteomes" id="UP001454036"/>
    </source>
</evidence>
<dbReference type="AlphaFoldDB" id="A0AAV3PG18"/>